<dbReference type="Gene3D" id="3.30.420.240">
    <property type="match status" value="1"/>
</dbReference>
<organism evidence="1 2">
    <name type="scientific">Sphingomonas changnyeongensis</name>
    <dbReference type="NCBI Taxonomy" id="2698679"/>
    <lineage>
        <taxon>Bacteria</taxon>
        <taxon>Pseudomonadati</taxon>
        <taxon>Pseudomonadota</taxon>
        <taxon>Alphaproteobacteria</taxon>
        <taxon>Sphingomonadales</taxon>
        <taxon>Sphingomonadaceae</taxon>
        <taxon>Sphingomonas</taxon>
    </lineage>
</organism>
<dbReference type="Proteomes" id="UP000464468">
    <property type="component" value="Chromosome"/>
</dbReference>
<dbReference type="Pfam" id="PF03237">
    <property type="entry name" value="Terminase_6N"/>
    <property type="match status" value="1"/>
</dbReference>
<dbReference type="RefSeq" id="WP_160592601.1">
    <property type="nucleotide sequence ID" value="NZ_CP047895.1"/>
</dbReference>
<dbReference type="AlphaFoldDB" id="A0A7Z2S9E8"/>
<gene>
    <name evidence="1" type="ORF">GVO57_07305</name>
</gene>
<name>A0A7Z2S9E8_9SPHN</name>
<evidence type="ECO:0008006" key="3">
    <source>
        <dbReference type="Google" id="ProtNLM"/>
    </source>
</evidence>
<dbReference type="Gene3D" id="3.40.50.300">
    <property type="entry name" value="P-loop containing nucleotide triphosphate hydrolases"/>
    <property type="match status" value="1"/>
</dbReference>
<proteinExistence type="predicted"/>
<reference evidence="1 2" key="1">
    <citation type="submission" date="2020-01" db="EMBL/GenBank/DDBJ databases">
        <title>Sphingomonas sp. C33 whole genome sequece.</title>
        <authorList>
            <person name="Park C."/>
        </authorList>
    </citation>
    <scope>NUCLEOTIDE SEQUENCE [LARGE SCALE GENOMIC DNA]</scope>
    <source>
        <strain evidence="1 2">C33</strain>
    </source>
</reference>
<evidence type="ECO:0000313" key="2">
    <source>
        <dbReference type="Proteomes" id="UP000464468"/>
    </source>
</evidence>
<keyword evidence="2" id="KW-1185">Reference proteome</keyword>
<dbReference type="EMBL" id="CP047895">
    <property type="protein sequence ID" value="QHL90674.1"/>
    <property type="molecule type" value="Genomic_DNA"/>
</dbReference>
<protein>
    <recommendedName>
        <fullName evidence="3">Mu-like prophage FluMu protein gp28</fullName>
    </recommendedName>
</protein>
<dbReference type="InterPro" id="IPR027417">
    <property type="entry name" value="P-loop_NTPase"/>
</dbReference>
<dbReference type="KEGG" id="schy:GVO57_07305"/>
<evidence type="ECO:0000313" key="1">
    <source>
        <dbReference type="EMBL" id="QHL90674.1"/>
    </source>
</evidence>
<dbReference type="PIRSF" id="PIRSF007056">
    <property type="entry name" value="UCP007056"/>
    <property type="match status" value="1"/>
</dbReference>
<accession>A0A7Z2S9E8</accession>
<sequence>MSAAIPAVLLPYQAEALKLSASHDLYVCEKSRRTGLTYGFAADAVLTAAPPGRAGMDFFYIAYNLDMTREFIDYAGTFAKLFNEAASEPAEFLFDDGSDEGIKAFRIDFPSGHSIVALSSKPRSLRGKQGKVLIDEAAFHDNLDELLKAALALLMWGGRVVVISTHDGADNPFNALIEDIRAGKRAGVVHRVTLRDALEQGLYRRICLVTGKAWSPEAEAEWEAKLRKTYGDAAEEELDVIPARGSGTYLARATILAAMRPELTVVRLRCPDGFERETDAYRQDFVREWLEEHVRPLIDQFDRNRRSFFGQDFARTGDVSPLAFGQHDAQMVLLARFILEMRNTPFREQEFAANWVLDRLPLFSAGKMDARGNGSALAEAMQQRWGFDRIEAVQATDKTYLAFMPLLRAAIEDRTMLIPHDEGTLEDLRMIKLVRGVPKIPDRSVMSKADGAKGQRHGDNAIALMHLRAAADADTGPFDFLSTGPRQSTPDLMISHRGFGTVAGRSDIAGF</sequence>
<dbReference type="InterPro" id="IPR012036">
    <property type="entry name" value="Phage_Mu_Gp28"/>
</dbReference>